<protein>
    <submittedName>
        <fullName evidence="3">Glutamyl-tRNA(Gln) amidotransferase subunit A</fullName>
        <ecNumber evidence="3">6.3.5.-</ecNumber>
    </submittedName>
</protein>
<reference evidence="3 4" key="1">
    <citation type="submission" date="2019-02" db="EMBL/GenBank/DDBJ databases">
        <title>Deep-cultivation of Planctomycetes and their phenomic and genomic characterization uncovers novel biology.</title>
        <authorList>
            <person name="Wiegand S."/>
            <person name="Jogler M."/>
            <person name="Boedeker C."/>
            <person name="Pinto D."/>
            <person name="Vollmers J."/>
            <person name="Rivas-Marin E."/>
            <person name="Kohn T."/>
            <person name="Peeters S.H."/>
            <person name="Heuer A."/>
            <person name="Rast P."/>
            <person name="Oberbeckmann S."/>
            <person name="Bunk B."/>
            <person name="Jeske O."/>
            <person name="Meyerdierks A."/>
            <person name="Storesund J.E."/>
            <person name="Kallscheuer N."/>
            <person name="Luecker S."/>
            <person name="Lage O.M."/>
            <person name="Pohl T."/>
            <person name="Merkel B.J."/>
            <person name="Hornburger P."/>
            <person name="Mueller R.-W."/>
            <person name="Bruemmer F."/>
            <person name="Labrenz M."/>
            <person name="Spormann A.M."/>
            <person name="Op den Camp H."/>
            <person name="Overmann J."/>
            <person name="Amann R."/>
            <person name="Jetten M.S.M."/>
            <person name="Mascher T."/>
            <person name="Medema M.H."/>
            <person name="Devos D.P."/>
            <person name="Kaster A.-K."/>
            <person name="Ovreas L."/>
            <person name="Rohde M."/>
            <person name="Galperin M.Y."/>
            <person name="Jogler C."/>
        </authorList>
    </citation>
    <scope>NUCLEOTIDE SEQUENCE [LARGE SCALE GENOMIC DNA]</scope>
    <source>
        <strain evidence="3 4">Pla85_3_4</strain>
    </source>
</reference>
<dbReference type="InterPro" id="IPR036928">
    <property type="entry name" value="AS_sf"/>
</dbReference>
<dbReference type="InterPro" id="IPR052096">
    <property type="entry name" value="Endocannabinoid_amidase"/>
</dbReference>
<evidence type="ECO:0000256" key="1">
    <source>
        <dbReference type="ARBA" id="ARBA00022801"/>
    </source>
</evidence>
<dbReference type="PANTHER" id="PTHR45847">
    <property type="entry name" value="FATTY ACID AMIDE HYDROLASE"/>
    <property type="match status" value="1"/>
</dbReference>
<dbReference type="InterPro" id="IPR023631">
    <property type="entry name" value="Amidase_dom"/>
</dbReference>
<dbReference type="GO" id="GO:0016874">
    <property type="term" value="F:ligase activity"/>
    <property type="evidence" value="ECO:0007669"/>
    <property type="project" value="UniProtKB-KW"/>
</dbReference>
<dbReference type="Proteomes" id="UP000317648">
    <property type="component" value="Chromosome"/>
</dbReference>
<dbReference type="InterPro" id="IPR020556">
    <property type="entry name" value="Amidase_CS"/>
</dbReference>
<keyword evidence="1" id="KW-0378">Hydrolase</keyword>
<evidence type="ECO:0000313" key="4">
    <source>
        <dbReference type="Proteomes" id="UP000317648"/>
    </source>
</evidence>
<dbReference type="GO" id="GO:0017064">
    <property type="term" value="F:fatty acid amide hydrolase activity"/>
    <property type="evidence" value="ECO:0007669"/>
    <property type="project" value="TreeGrafter"/>
</dbReference>
<dbReference type="PIRSF" id="PIRSF001221">
    <property type="entry name" value="Amidase_fungi"/>
    <property type="match status" value="1"/>
</dbReference>
<evidence type="ECO:0000259" key="2">
    <source>
        <dbReference type="Pfam" id="PF01425"/>
    </source>
</evidence>
<dbReference type="PANTHER" id="PTHR45847:SF6">
    <property type="entry name" value="FATTY ACID AMIDE HYDROLASE"/>
    <property type="match status" value="1"/>
</dbReference>
<gene>
    <name evidence="3" type="primary">gatA_4</name>
    <name evidence="3" type="ORF">Pla8534_66100</name>
</gene>
<feature type="domain" description="Amidase" evidence="2">
    <location>
        <begin position="34"/>
        <end position="504"/>
    </location>
</feature>
<dbReference type="Gene3D" id="3.90.1300.10">
    <property type="entry name" value="Amidase signature (AS) domain"/>
    <property type="match status" value="1"/>
</dbReference>
<dbReference type="GO" id="GO:0016740">
    <property type="term" value="F:transferase activity"/>
    <property type="evidence" value="ECO:0007669"/>
    <property type="project" value="UniProtKB-KW"/>
</dbReference>
<proteinExistence type="predicted"/>
<dbReference type="PROSITE" id="PS00571">
    <property type="entry name" value="AMIDASES"/>
    <property type="match status" value="1"/>
</dbReference>
<keyword evidence="3" id="KW-0808">Transferase</keyword>
<dbReference type="KEGG" id="lcre:Pla8534_66100"/>
<accession>A0A518E3R8</accession>
<dbReference type="SUPFAM" id="SSF75304">
    <property type="entry name" value="Amidase signature (AS) enzymes"/>
    <property type="match status" value="1"/>
</dbReference>
<sequence length="537" mass="58402">MKELSVGGSASPVHAWGLAEIVRRIRAGEVSSREVTAAFVARCEAVEPRIHALTTPLYEQSLAEADQADRRQAQGETLGRLHGAPFTLKECFAAAGLPATIGLTNRTSAIDAEDGPLVRIVREQGGILLGKTNVPQLMIWHECDNPVYGRTNNPWNLDRTPGGSSGGEAALIGAGGSPWGLGGDLGGSIRIPAHFCGIQGIKPTNLRLPRRGGVETLRGMRAMEYQPGPLARRVEDLQLALEVLCSVPPEPREQAPPALGDFRAVQVAGLRVGYWVDDGVFPASPAIRRAVEQSADVLRQAGVEVEPFQPPQPDEALAVYLGIMGADGGAGFRRLAHGSRLDPRIKRLMRITQIPRWLRPSLAWVLQLAGQDWQGRLLTSVQPRTTDEYWRLCYRMTAYVRQFFAALDAGRFDAMLFPPHALPAFPHGDGIDLLPAASYSFLANLLGVPAGTVAVTRVADDEQTGRPASRDRVLDLARKCDQGSAGLPVSVQIGARHWREDVVLALMHALEQQGESRADYPSVERLAISEWRRDDDR</sequence>
<keyword evidence="4" id="KW-1185">Reference proteome</keyword>
<dbReference type="GO" id="GO:0009062">
    <property type="term" value="P:fatty acid catabolic process"/>
    <property type="evidence" value="ECO:0007669"/>
    <property type="project" value="TreeGrafter"/>
</dbReference>
<dbReference type="Pfam" id="PF01425">
    <property type="entry name" value="Amidase"/>
    <property type="match status" value="1"/>
</dbReference>
<evidence type="ECO:0000313" key="3">
    <source>
        <dbReference type="EMBL" id="QDU98737.1"/>
    </source>
</evidence>
<keyword evidence="3" id="KW-0436">Ligase</keyword>
<dbReference type="AlphaFoldDB" id="A0A518E3R8"/>
<dbReference type="OrthoDB" id="9811471at2"/>
<name>A0A518E3R8_9BACT</name>
<organism evidence="3 4">
    <name type="scientific">Lignipirellula cremea</name>
    <dbReference type="NCBI Taxonomy" id="2528010"/>
    <lineage>
        <taxon>Bacteria</taxon>
        <taxon>Pseudomonadati</taxon>
        <taxon>Planctomycetota</taxon>
        <taxon>Planctomycetia</taxon>
        <taxon>Pirellulales</taxon>
        <taxon>Pirellulaceae</taxon>
        <taxon>Lignipirellula</taxon>
    </lineage>
</organism>
<dbReference type="RefSeq" id="WP_145058230.1">
    <property type="nucleotide sequence ID" value="NZ_CP036433.1"/>
</dbReference>
<dbReference type="EC" id="6.3.5.-" evidence="3"/>
<dbReference type="GO" id="GO:0004040">
    <property type="term" value="F:amidase activity"/>
    <property type="evidence" value="ECO:0007669"/>
    <property type="project" value="TreeGrafter"/>
</dbReference>
<dbReference type="EMBL" id="CP036433">
    <property type="protein sequence ID" value="QDU98737.1"/>
    <property type="molecule type" value="Genomic_DNA"/>
</dbReference>